<feature type="region of interest" description="Disordered" evidence="1">
    <location>
        <begin position="336"/>
        <end position="361"/>
    </location>
</feature>
<dbReference type="NCBIfam" id="TIGR01641">
    <property type="entry name" value="phageSPP1_gp7"/>
    <property type="match status" value="1"/>
</dbReference>
<proteinExistence type="predicted"/>
<reference evidence="4" key="1">
    <citation type="submission" date="2020-12" db="EMBL/GenBank/DDBJ databases">
        <authorList>
            <person name="Huq M.A."/>
        </authorList>
    </citation>
    <scope>NUCLEOTIDE SEQUENCE</scope>
    <source>
        <strain evidence="4">MAHUQ-46</strain>
    </source>
</reference>
<evidence type="ECO:0000259" key="3">
    <source>
        <dbReference type="Pfam" id="PF04233"/>
    </source>
</evidence>
<dbReference type="SUPFAM" id="SSF56399">
    <property type="entry name" value="ADP-ribosylation"/>
    <property type="match status" value="1"/>
</dbReference>
<evidence type="ECO:0000259" key="2">
    <source>
        <dbReference type="Pfam" id="PF03496"/>
    </source>
</evidence>
<organism evidence="4 5">
    <name type="scientific">Paenibacillus roseus</name>
    <dbReference type="NCBI Taxonomy" id="2798579"/>
    <lineage>
        <taxon>Bacteria</taxon>
        <taxon>Bacillati</taxon>
        <taxon>Bacillota</taxon>
        <taxon>Bacilli</taxon>
        <taxon>Bacillales</taxon>
        <taxon>Paenibacillaceae</taxon>
        <taxon>Paenibacillus</taxon>
    </lineage>
</organism>
<protein>
    <submittedName>
        <fullName evidence="4">Minor capsid protein</fullName>
    </submittedName>
</protein>
<dbReference type="InterPro" id="IPR006528">
    <property type="entry name" value="Phage_head_morphogenesis_dom"/>
</dbReference>
<accession>A0A934J4W3</accession>
<evidence type="ECO:0000313" key="4">
    <source>
        <dbReference type="EMBL" id="MBJ6360861.1"/>
    </source>
</evidence>
<evidence type="ECO:0000256" key="1">
    <source>
        <dbReference type="SAM" id="MobiDB-lite"/>
    </source>
</evidence>
<dbReference type="Pfam" id="PF03496">
    <property type="entry name" value="ADPrib_exo_Tox"/>
    <property type="match status" value="1"/>
</dbReference>
<dbReference type="GO" id="GO:0005576">
    <property type="term" value="C:extracellular region"/>
    <property type="evidence" value="ECO:0007669"/>
    <property type="project" value="InterPro"/>
</dbReference>
<feature type="compositionally biased region" description="Acidic residues" evidence="1">
    <location>
        <begin position="310"/>
        <end position="324"/>
    </location>
</feature>
<evidence type="ECO:0000313" key="5">
    <source>
        <dbReference type="Proteomes" id="UP000640274"/>
    </source>
</evidence>
<comment type="caution">
    <text evidence="4">The sequence shown here is derived from an EMBL/GenBank/DDBJ whole genome shotgun (WGS) entry which is preliminary data.</text>
</comment>
<feature type="region of interest" description="Disordered" evidence="1">
    <location>
        <begin position="305"/>
        <end position="324"/>
    </location>
</feature>
<dbReference type="PROSITE" id="PS51996">
    <property type="entry name" value="TR_MART"/>
    <property type="match status" value="1"/>
</dbReference>
<dbReference type="Gene3D" id="3.90.176.10">
    <property type="entry name" value="Toxin ADP-ribosyltransferase, Chain A, domain 1"/>
    <property type="match status" value="1"/>
</dbReference>
<feature type="domain" description="ADP ribosyltransferase" evidence="2">
    <location>
        <begin position="364"/>
        <end position="513"/>
    </location>
</feature>
<dbReference type="RefSeq" id="WP_199018411.1">
    <property type="nucleotide sequence ID" value="NZ_JAELUP010000014.1"/>
</dbReference>
<name>A0A934J4W3_9BACL</name>
<keyword evidence="5" id="KW-1185">Reference proteome</keyword>
<dbReference type="Pfam" id="PF04233">
    <property type="entry name" value="Phage_Mu_F"/>
    <property type="match status" value="1"/>
</dbReference>
<feature type="domain" description="Phage head morphogenesis" evidence="3">
    <location>
        <begin position="198"/>
        <end position="304"/>
    </location>
</feature>
<dbReference type="Proteomes" id="UP000640274">
    <property type="component" value="Unassembled WGS sequence"/>
</dbReference>
<dbReference type="AlphaFoldDB" id="A0A934J4W3"/>
<sequence>MKPEEYWSKRMEALNEAELRKGEEYVRKQNEEYDKAMARIKRDTDAWYARMAKNNDVSMAEARKLLKDNELQEFRWSVQDYIKAGRENAIDQRWMKELENASAKVHITRLEELQTKLQQEAELLAAKRVKGATETLGDIYKDGYYRGIHEVQRGVGKGVPFARLDGRQIDKVLSKPWAPDGSNFSARIWADRDKLVSELHTTLTQNLINGSPSDKVINDFAQRMGVSKSIAERLILTESAYFAGQSRLDGYKQTGITHYKYVATLDSRTSDKCRHMDSKVIPISEAEPGVNYPPLHAYCRSTTIPHFDEAEPDSDDDEDLYDVPEDMPYKDWAEEHAPADATDPPKPADTAPVGPPKVTTVEPDKLTIDEEAAVTNYIGGGSYTLNDKLRRSQPLNSEEMAWVEQLDKALNKLPRYSGDLTRSVHFFSPAALQDFVRDIKPETVVQYPQYISTTAGDLYNSKAQVIFYILDAALGADITALNPGEMEVLYGRDFPFKVVELEIINGMYHILLRELTK</sequence>
<gene>
    <name evidence="4" type="ORF">JFN88_05960</name>
</gene>
<dbReference type="EMBL" id="JAELUP010000014">
    <property type="protein sequence ID" value="MBJ6360861.1"/>
    <property type="molecule type" value="Genomic_DNA"/>
</dbReference>
<dbReference type="InterPro" id="IPR003540">
    <property type="entry name" value="ADP-ribosyltransferase"/>
</dbReference>